<dbReference type="GO" id="GO:0003700">
    <property type="term" value="F:DNA-binding transcription factor activity"/>
    <property type="evidence" value="ECO:0007669"/>
    <property type="project" value="InterPro"/>
</dbReference>
<dbReference type="RefSeq" id="WP_237858704.1">
    <property type="nucleotide sequence ID" value="NZ_JAKLTY010000005.1"/>
</dbReference>
<evidence type="ECO:0000256" key="3">
    <source>
        <dbReference type="ARBA" id="ARBA00023163"/>
    </source>
</evidence>
<dbReference type="Proteomes" id="UP001139054">
    <property type="component" value="Unassembled WGS sequence"/>
</dbReference>
<name>A0A9X1U8X1_9BRAD</name>
<organism evidence="5 6">
    <name type="scientific">Bradyrhizobium zhengyangense</name>
    <dbReference type="NCBI Taxonomy" id="2911009"/>
    <lineage>
        <taxon>Bacteria</taxon>
        <taxon>Pseudomonadati</taxon>
        <taxon>Pseudomonadota</taxon>
        <taxon>Alphaproteobacteria</taxon>
        <taxon>Hyphomicrobiales</taxon>
        <taxon>Nitrobacteraceae</taxon>
        <taxon>Bradyrhizobium</taxon>
    </lineage>
</organism>
<dbReference type="GO" id="GO:0043565">
    <property type="term" value="F:sequence-specific DNA binding"/>
    <property type="evidence" value="ECO:0007669"/>
    <property type="project" value="InterPro"/>
</dbReference>
<accession>A0A9X1U8X1</accession>
<evidence type="ECO:0000256" key="2">
    <source>
        <dbReference type="ARBA" id="ARBA00023125"/>
    </source>
</evidence>
<keyword evidence="3" id="KW-0804">Transcription</keyword>
<dbReference type="InterPro" id="IPR009057">
    <property type="entry name" value="Homeodomain-like_sf"/>
</dbReference>
<gene>
    <name evidence="5" type="ORF">L6654_09380</name>
</gene>
<dbReference type="InterPro" id="IPR018060">
    <property type="entry name" value="HTH_AraC"/>
</dbReference>
<dbReference type="SMART" id="SM00342">
    <property type="entry name" value="HTH_ARAC"/>
    <property type="match status" value="1"/>
</dbReference>
<dbReference type="InterPro" id="IPR020449">
    <property type="entry name" value="Tscrpt_reg_AraC-type_HTH"/>
</dbReference>
<reference evidence="5" key="1">
    <citation type="submission" date="2022-01" db="EMBL/GenBank/DDBJ databases">
        <title>Genome sequnece data of strain Bradyrhizobium sp. nov.</title>
        <authorList>
            <person name="Zhang J."/>
        </authorList>
    </citation>
    <scope>NUCLEOTIDE SEQUENCE</scope>
    <source>
        <strain evidence="5">WYCCWR 13023</strain>
    </source>
</reference>
<dbReference type="Gene3D" id="1.10.10.60">
    <property type="entry name" value="Homeodomain-like"/>
    <property type="match status" value="1"/>
</dbReference>
<evidence type="ECO:0000313" key="6">
    <source>
        <dbReference type="Proteomes" id="UP001139054"/>
    </source>
</evidence>
<dbReference type="PRINTS" id="PR00032">
    <property type="entry name" value="HTHARAC"/>
</dbReference>
<dbReference type="PANTHER" id="PTHR46796:SF6">
    <property type="entry name" value="ARAC SUBFAMILY"/>
    <property type="match status" value="1"/>
</dbReference>
<keyword evidence="1" id="KW-0805">Transcription regulation</keyword>
<evidence type="ECO:0000256" key="1">
    <source>
        <dbReference type="ARBA" id="ARBA00023015"/>
    </source>
</evidence>
<sequence>MPKIVGDDGAKPETVAPTIPQSVFDLTTLPAKDAVAAWQEGLGSMYNIRLHRDEADEPLRIRTKAYHFDGFILGDLQVGVKQDVARSRSRYARDGLDGYTLHFHSKECVASAENRSHELVQSGDLLILDQAQTSSSKLNGQDDLYMVVPRPMLAPLLKAPDEQNARIISGKNPLVMLFRSHLHALHRAGAELHPEAATALNRPTLELAAAAINATVREENSVGPQMILTAEICRYIDDHAIDTDLTVDKIAAAFSMSERRLYYLMSIHGGVAAYIQKVRLRRVRTALIDPACRHRTIAEIAEGYGFTDPTNFSRAFRRTFDMSPRAVRAFASAGWQGEVSTRHGSRTIWDWMRRI</sequence>
<protein>
    <submittedName>
        <fullName evidence="5">AraC family transcriptional regulator</fullName>
    </submittedName>
</protein>
<dbReference type="EMBL" id="JAKLTY010000005">
    <property type="protein sequence ID" value="MCG2626834.1"/>
    <property type="molecule type" value="Genomic_DNA"/>
</dbReference>
<dbReference type="PROSITE" id="PS00041">
    <property type="entry name" value="HTH_ARAC_FAMILY_1"/>
    <property type="match status" value="1"/>
</dbReference>
<dbReference type="PROSITE" id="PS01124">
    <property type="entry name" value="HTH_ARAC_FAMILY_2"/>
    <property type="match status" value="1"/>
</dbReference>
<evidence type="ECO:0000313" key="5">
    <source>
        <dbReference type="EMBL" id="MCG2626834.1"/>
    </source>
</evidence>
<dbReference type="PANTHER" id="PTHR46796">
    <property type="entry name" value="HTH-TYPE TRANSCRIPTIONAL ACTIVATOR RHAS-RELATED"/>
    <property type="match status" value="1"/>
</dbReference>
<evidence type="ECO:0000259" key="4">
    <source>
        <dbReference type="PROSITE" id="PS01124"/>
    </source>
</evidence>
<dbReference type="SUPFAM" id="SSF46689">
    <property type="entry name" value="Homeodomain-like"/>
    <property type="match status" value="1"/>
</dbReference>
<dbReference type="Pfam" id="PF12833">
    <property type="entry name" value="HTH_18"/>
    <property type="match status" value="1"/>
</dbReference>
<comment type="caution">
    <text evidence="5">The sequence shown here is derived from an EMBL/GenBank/DDBJ whole genome shotgun (WGS) entry which is preliminary data.</text>
</comment>
<dbReference type="InterPro" id="IPR050204">
    <property type="entry name" value="AraC_XylS_family_regulators"/>
</dbReference>
<proteinExistence type="predicted"/>
<keyword evidence="2" id="KW-0238">DNA-binding</keyword>
<dbReference type="InterPro" id="IPR018062">
    <property type="entry name" value="HTH_AraC-typ_CS"/>
</dbReference>
<feature type="domain" description="HTH araC/xylS-type" evidence="4">
    <location>
        <begin position="230"/>
        <end position="330"/>
    </location>
</feature>
<dbReference type="AlphaFoldDB" id="A0A9X1U8X1"/>